<sequence length="93" mass="10262">AWRGESSGKGLGCHGTFFFSSFPWAGFPVSKPDVSSQLEQGEEPLSPDLQGSEERKIPRGICTGEGSLNCYCLKETFKCIINILDVFLHFPTF</sequence>
<name>A0A8C3THE3_CHESE</name>
<evidence type="ECO:0000313" key="2">
    <source>
        <dbReference type="Ensembl" id="ENSCSRP00000028412.1"/>
    </source>
</evidence>
<reference evidence="2" key="1">
    <citation type="submission" date="2025-08" db="UniProtKB">
        <authorList>
            <consortium name="Ensembl"/>
        </authorList>
    </citation>
    <scope>IDENTIFICATION</scope>
</reference>
<evidence type="ECO:0000313" key="3">
    <source>
        <dbReference type="Proteomes" id="UP000694403"/>
    </source>
</evidence>
<accession>A0A8C3THE3</accession>
<evidence type="ECO:0000256" key="1">
    <source>
        <dbReference type="SAM" id="MobiDB-lite"/>
    </source>
</evidence>
<keyword evidence="3" id="KW-1185">Reference proteome</keyword>
<organism evidence="2 3">
    <name type="scientific">Chelydra serpentina</name>
    <name type="common">Snapping turtle</name>
    <name type="synonym">Testudo serpentina</name>
    <dbReference type="NCBI Taxonomy" id="8475"/>
    <lineage>
        <taxon>Eukaryota</taxon>
        <taxon>Metazoa</taxon>
        <taxon>Chordata</taxon>
        <taxon>Craniata</taxon>
        <taxon>Vertebrata</taxon>
        <taxon>Euteleostomi</taxon>
        <taxon>Archelosauria</taxon>
        <taxon>Testudinata</taxon>
        <taxon>Testudines</taxon>
        <taxon>Cryptodira</taxon>
        <taxon>Durocryptodira</taxon>
        <taxon>Americhelydia</taxon>
        <taxon>Chelydroidea</taxon>
        <taxon>Chelydridae</taxon>
        <taxon>Chelydra</taxon>
    </lineage>
</organism>
<feature type="region of interest" description="Disordered" evidence="1">
    <location>
        <begin position="32"/>
        <end position="52"/>
    </location>
</feature>
<dbReference type="Ensembl" id="ENSCSRT00000029566.1">
    <property type="protein sequence ID" value="ENSCSRP00000028412.1"/>
    <property type="gene ID" value="ENSCSRG00000020922.1"/>
</dbReference>
<reference evidence="2" key="2">
    <citation type="submission" date="2025-09" db="UniProtKB">
        <authorList>
            <consortium name="Ensembl"/>
        </authorList>
    </citation>
    <scope>IDENTIFICATION</scope>
</reference>
<protein>
    <submittedName>
        <fullName evidence="2">Uncharacterized protein</fullName>
    </submittedName>
</protein>
<proteinExistence type="predicted"/>
<dbReference type="Proteomes" id="UP000694403">
    <property type="component" value="Unplaced"/>
</dbReference>
<dbReference type="AlphaFoldDB" id="A0A8C3THE3"/>